<reference evidence="1 2" key="1">
    <citation type="submission" date="2019-08" db="EMBL/GenBank/DDBJ databases">
        <authorList>
            <person name="Liang Q."/>
        </authorList>
    </citation>
    <scope>NUCLEOTIDE SEQUENCE [LARGE SCALE GENOMIC DNA]</scope>
    <source>
        <strain evidence="1 2">V1718</strain>
    </source>
</reference>
<proteinExistence type="predicted"/>
<dbReference type="EMBL" id="CP042467">
    <property type="protein sequence ID" value="QED25987.1"/>
    <property type="molecule type" value="Genomic_DNA"/>
</dbReference>
<keyword evidence="2" id="KW-1185">Reference proteome</keyword>
<evidence type="ECO:0000313" key="1">
    <source>
        <dbReference type="EMBL" id="QED25987.1"/>
    </source>
</evidence>
<protein>
    <submittedName>
        <fullName evidence="1">DUF1285 domain-containing protein</fullName>
    </submittedName>
</protein>
<organism evidence="1 2">
    <name type="scientific">Microvenator marinus</name>
    <dbReference type="NCBI Taxonomy" id="2600177"/>
    <lineage>
        <taxon>Bacteria</taxon>
        <taxon>Deltaproteobacteria</taxon>
        <taxon>Bradymonadales</taxon>
        <taxon>Microvenatoraceae</taxon>
        <taxon>Microvenator</taxon>
    </lineage>
</organism>
<name>A0A5B8XLM4_9DELT</name>
<sequence>MRKCAIDASDICLARGWSTRGRTLKEIDETLPEVVKNFLRKGAKLENITLHANGRWTHEGSPIENRNVAKAFHRHIDRTQGGTWVIHMAPYTYPIEVEDVGFFVERVSVDGNMLELDLLGETRLELDAAGLVFEEPDRLYIDLPNGYRARFLRSAYNTVMQYLDQDERGYVLDFGEKTYVLKPL</sequence>
<dbReference type="Proteomes" id="UP000321595">
    <property type="component" value="Chromosome"/>
</dbReference>
<dbReference type="OrthoDB" id="5514161at2"/>
<evidence type="ECO:0000313" key="2">
    <source>
        <dbReference type="Proteomes" id="UP000321595"/>
    </source>
</evidence>
<gene>
    <name evidence="1" type="ORF">FRD01_01670</name>
</gene>
<dbReference type="KEGG" id="bbae:FRD01_01670"/>
<accession>A0A5B8XLM4</accession>
<dbReference type="Gene3D" id="3.10.540.10">
    <property type="entry name" value="duf1285 like domain"/>
    <property type="match status" value="1"/>
</dbReference>
<dbReference type="AlphaFoldDB" id="A0A5B8XLM4"/>